<dbReference type="Pfam" id="PF05380">
    <property type="entry name" value="Peptidase_A17"/>
    <property type="match status" value="1"/>
</dbReference>
<protein>
    <submittedName>
        <fullName evidence="2">Uncharacterized protein</fullName>
    </submittedName>
</protein>
<feature type="region of interest" description="Disordered" evidence="1">
    <location>
        <begin position="84"/>
        <end position="130"/>
    </location>
</feature>
<dbReference type="AlphaFoldDB" id="A0A1X7V5A0"/>
<feature type="compositionally biased region" description="Basic and acidic residues" evidence="1">
    <location>
        <begin position="84"/>
        <end position="115"/>
    </location>
</feature>
<evidence type="ECO:0000313" key="2">
    <source>
        <dbReference type="EnsemblMetazoa" id="Aqu2.1.34697_001"/>
    </source>
</evidence>
<dbReference type="PANTHER" id="PTHR47331:SF5">
    <property type="entry name" value="RIBONUCLEASE H"/>
    <property type="match status" value="1"/>
</dbReference>
<sequence>MEELLHLDSSNYHNLRALYDKVECHTRELKTLGVSEEAYNYLLPSLIAKKLPRDIALSISRKIPEDAWNLSSIMKELGEELRAREHTVDKTGNNDRKNREYYKRSEDRRHKDNGAKRPPGPPTTTAMTSHTSSSRCCYYDVISGTSSKEESFETFLCFLDMLTTVGFNLRKYVCSGLDCAKVGWDEETSGRFLDCWTELISTIHNSEPVTIRMCCFSEINAVRQCRLVGFCDSSVKPYAAVVYLQGNDSDQKMSFVVSKTRVAPIKHQTIPRLDLLGALLLAQLISSVYVALKMEMNLLPSVCYTNSRVALY</sequence>
<proteinExistence type="predicted"/>
<dbReference type="InterPro" id="IPR008042">
    <property type="entry name" value="Retrotrans_Pao"/>
</dbReference>
<name>A0A1X7V5A0_AMPQE</name>
<accession>A0A1X7V5A0</accession>
<reference evidence="2" key="1">
    <citation type="submission" date="2017-05" db="UniProtKB">
        <authorList>
            <consortium name="EnsemblMetazoa"/>
        </authorList>
    </citation>
    <scope>IDENTIFICATION</scope>
</reference>
<dbReference type="PANTHER" id="PTHR47331">
    <property type="entry name" value="PHD-TYPE DOMAIN-CONTAINING PROTEIN"/>
    <property type="match status" value="1"/>
</dbReference>
<evidence type="ECO:0000256" key="1">
    <source>
        <dbReference type="SAM" id="MobiDB-lite"/>
    </source>
</evidence>
<organism evidence="2">
    <name type="scientific">Amphimedon queenslandica</name>
    <name type="common">Sponge</name>
    <dbReference type="NCBI Taxonomy" id="400682"/>
    <lineage>
        <taxon>Eukaryota</taxon>
        <taxon>Metazoa</taxon>
        <taxon>Porifera</taxon>
        <taxon>Demospongiae</taxon>
        <taxon>Heteroscleromorpha</taxon>
        <taxon>Haplosclerida</taxon>
        <taxon>Niphatidae</taxon>
        <taxon>Amphimedon</taxon>
    </lineage>
</organism>
<dbReference type="InParanoid" id="A0A1X7V5A0"/>
<dbReference type="EnsemblMetazoa" id="Aqu2.1.34697_001">
    <property type="protein sequence ID" value="Aqu2.1.34697_001"/>
    <property type="gene ID" value="Aqu2.1.34697"/>
</dbReference>